<keyword evidence="7" id="KW-0812">Transmembrane</keyword>
<feature type="domain" description="Peptidase S26" evidence="9">
    <location>
        <begin position="6"/>
        <end position="189"/>
    </location>
</feature>
<feature type="transmembrane region" description="Helical" evidence="7">
    <location>
        <begin position="7"/>
        <end position="29"/>
    </location>
</feature>
<evidence type="ECO:0000256" key="3">
    <source>
        <dbReference type="ARBA" id="ARBA00009370"/>
    </source>
</evidence>
<dbReference type="PROSITE" id="PS00760">
    <property type="entry name" value="SPASE_I_2"/>
    <property type="match status" value="1"/>
</dbReference>
<dbReference type="InterPro" id="IPR019756">
    <property type="entry name" value="Pept_S26A_signal_pept_1_Ser-AS"/>
</dbReference>
<comment type="subcellular location">
    <subcellularLocation>
        <location evidence="2">Cell membrane</location>
        <topology evidence="2">Single-pass type II membrane protein</topology>
    </subcellularLocation>
    <subcellularLocation>
        <location evidence="8">Membrane</location>
        <topology evidence="8">Single-pass type II membrane protein</topology>
    </subcellularLocation>
</comment>
<evidence type="ECO:0000313" key="10">
    <source>
        <dbReference type="EMBL" id="MFC5630075.1"/>
    </source>
</evidence>
<evidence type="ECO:0000256" key="6">
    <source>
        <dbReference type="ARBA" id="ARBA00022801"/>
    </source>
</evidence>
<evidence type="ECO:0000256" key="2">
    <source>
        <dbReference type="ARBA" id="ARBA00004401"/>
    </source>
</evidence>
<dbReference type="Gene3D" id="2.10.109.10">
    <property type="entry name" value="Umud Fragment, subunit A"/>
    <property type="match status" value="1"/>
</dbReference>
<dbReference type="InterPro" id="IPR036286">
    <property type="entry name" value="LexA/Signal_pep-like_sf"/>
</dbReference>
<comment type="catalytic activity">
    <reaction evidence="1 7">
        <text>Cleavage of hydrophobic, N-terminal signal or leader sequences from secreted and periplasmic proteins.</text>
        <dbReference type="EC" id="3.4.21.89"/>
    </reaction>
</comment>
<reference evidence="11" key="1">
    <citation type="journal article" date="2019" name="Int. J. Syst. Evol. Microbiol.">
        <title>The Global Catalogue of Microorganisms (GCM) 10K type strain sequencing project: providing services to taxonomists for standard genome sequencing and annotation.</title>
        <authorList>
            <consortium name="The Broad Institute Genomics Platform"/>
            <consortium name="The Broad Institute Genome Sequencing Center for Infectious Disease"/>
            <person name="Wu L."/>
            <person name="Ma J."/>
        </authorList>
    </citation>
    <scope>NUCLEOTIDE SEQUENCE [LARGE SCALE GENOMIC DNA]</scope>
    <source>
        <strain evidence="11">DT43</strain>
    </source>
</reference>
<name>A0ABW0U9B7_9STRE</name>
<dbReference type="InterPro" id="IPR019757">
    <property type="entry name" value="Pept_S26A_signal_pept_1_Lys-AS"/>
</dbReference>
<keyword evidence="5 7" id="KW-0645">Protease</keyword>
<keyword evidence="6 7" id="KW-0378">Hydrolase</keyword>
<dbReference type="SUPFAM" id="SSF51306">
    <property type="entry name" value="LexA/Signal peptidase"/>
    <property type="match status" value="1"/>
</dbReference>
<gene>
    <name evidence="10" type="primary">lepB</name>
    <name evidence="10" type="ORF">ACFPQ3_00265</name>
</gene>
<accession>A0ABW0U9B7</accession>
<evidence type="ECO:0000256" key="8">
    <source>
        <dbReference type="RuleBase" id="RU362042"/>
    </source>
</evidence>
<organism evidence="10 11">
    <name type="scientific">Streptococcus caledonicus</name>
    <dbReference type="NCBI Taxonomy" id="2614158"/>
    <lineage>
        <taxon>Bacteria</taxon>
        <taxon>Bacillati</taxon>
        <taxon>Bacillota</taxon>
        <taxon>Bacilli</taxon>
        <taxon>Lactobacillales</taxon>
        <taxon>Streptococcaceae</taxon>
        <taxon>Streptococcus</taxon>
    </lineage>
</organism>
<dbReference type="InterPro" id="IPR000223">
    <property type="entry name" value="Pept_S26A_signal_pept_1"/>
</dbReference>
<evidence type="ECO:0000256" key="1">
    <source>
        <dbReference type="ARBA" id="ARBA00000677"/>
    </source>
</evidence>
<dbReference type="InterPro" id="IPR019533">
    <property type="entry name" value="Peptidase_S26"/>
</dbReference>
<comment type="caution">
    <text evidence="10">The sequence shown here is derived from an EMBL/GenBank/DDBJ whole genome shotgun (WGS) entry which is preliminary data.</text>
</comment>
<dbReference type="GO" id="GO:0009003">
    <property type="term" value="F:signal peptidase activity"/>
    <property type="evidence" value="ECO:0007669"/>
    <property type="project" value="UniProtKB-EC"/>
</dbReference>
<protein>
    <recommendedName>
        <fullName evidence="4 7">Signal peptidase I</fullName>
        <ecNumber evidence="4 7">3.4.21.89</ecNumber>
    </recommendedName>
</protein>
<evidence type="ECO:0000256" key="7">
    <source>
        <dbReference type="RuleBase" id="RU003993"/>
    </source>
</evidence>
<evidence type="ECO:0000256" key="5">
    <source>
        <dbReference type="ARBA" id="ARBA00022670"/>
    </source>
</evidence>
<comment type="similarity">
    <text evidence="3 8">Belongs to the peptidase S26 family.</text>
</comment>
<evidence type="ECO:0000256" key="4">
    <source>
        <dbReference type="ARBA" id="ARBA00013208"/>
    </source>
</evidence>
<dbReference type="EC" id="3.4.21.89" evidence="4 7"/>
<dbReference type="RefSeq" id="WP_156805842.1">
    <property type="nucleotide sequence ID" value="NZ_JBHSOJ010000001.1"/>
</dbReference>
<dbReference type="PANTHER" id="PTHR43390:SF1">
    <property type="entry name" value="CHLOROPLAST PROCESSING PEPTIDASE"/>
    <property type="match status" value="1"/>
</dbReference>
<dbReference type="CDD" id="cd06530">
    <property type="entry name" value="S26_SPase_I"/>
    <property type="match status" value="1"/>
</dbReference>
<sequence length="198" mass="22654">MKHFIKEWGLFILLMATILLSYLFVWFTVKVDGHSMDPTLADGENLFVVKISQIDRFDIVVADEVDESGESKKIVKRVIGIPGDTITYDNDTLYINGKETDEAYLKEYRNLFAKDKLQSTYSYNKFFQQLAEQSPAFTSDRTGSSSFTVQVPEGHYYLLGDDRIVSKDSRAVGTFDKEAIVGEIKFRYWPLNKIGTID</sequence>
<keyword evidence="11" id="KW-1185">Reference proteome</keyword>
<dbReference type="Pfam" id="PF10502">
    <property type="entry name" value="Peptidase_S26"/>
    <property type="match status" value="1"/>
</dbReference>
<keyword evidence="7" id="KW-1133">Transmembrane helix</keyword>
<dbReference type="EMBL" id="JBHSOJ010000001">
    <property type="protein sequence ID" value="MFC5630075.1"/>
    <property type="molecule type" value="Genomic_DNA"/>
</dbReference>
<evidence type="ECO:0000313" key="11">
    <source>
        <dbReference type="Proteomes" id="UP001596110"/>
    </source>
</evidence>
<dbReference type="Proteomes" id="UP001596110">
    <property type="component" value="Unassembled WGS sequence"/>
</dbReference>
<keyword evidence="7" id="KW-0472">Membrane</keyword>
<dbReference type="PROSITE" id="PS00501">
    <property type="entry name" value="SPASE_I_1"/>
    <property type="match status" value="1"/>
</dbReference>
<evidence type="ECO:0000259" key="9">
    <source>
        <dbReference type="Pfam" id="PF10502"/>
    </source>
</evidence>
<dbReference type="NCBIfam" id="TIGR02227">
    <property type="entry name" value="sigpep_I_bact"/>
    <property type="match status" value="1"/>
</dbReference>
<dbReference type="PRINTS" id="PR00727">
    <property type="entry name" value="LEADERPTASE"/>
</dbReference>
<dbReference type="PANTHER" id="PTHR43390">
    <property type="entry name" value="SIGNAL PEPTIDASE I"/>
    <property type="match status" value="1"/>
</dbReference>
<proteinExistence type="inferred from homology"/>